<dbReference type="GO" id="GO:0005737">
    <property type="term" value="C:cytoplasm"/>
    <property type="evidence" value="ECO:0007669"/>
    <property type="project" value="TreeGrafter"/>
</dbReference>
<dbReference type="Pfam" id="PF01370">
    <property type="entry name" value="Epimerase"/>
    <property type="match status" value="1"/>
</dbReference>
<dbReference type="Gene3D" id="3.40.50.720">
    <property type="entry name" value="NAD(P)-binding Rossmann-like Domain"/>
    <property type="match status" value="1"/>
</dbReference>
<dbReference type="OrthoDB" id="9786056at2"/>
<evidence type="ECO:0000313" key="3">
    <source>
        <dbReference type="Proteomes" id="UP000283387"/>
    </source>
</evidence>
<reference evidence="2 3" key="1">
    <citation type="submission" date="2018-09" db="EMBL/GenBank/DDBJ databases">
        <title>Genomic Encyclopedia of Archaeal and Bacterial Type Strains, Phase II (KMG-II): from individual species to whole genera.</title>
        <authorList>
            <person name="Goeker M."/>
        </authorList>
    </citation>
    <scope>NUCLEOTIDE SEQUENCE [LARGE SCALE GENOMIC DNA]</scope>
    <source>
        <strain evidence="2 3">DSM 27148</strain>
    </source>
</reference>
<dbReference type="EMBL" id="RAPN01000001">
    <property type="protein sequence ID" value="RKD89844.1"/>
    <property type="molecule type" value="Genomic_DNA"/>
</dbReference>
<sequence length="243" mass="26157">MSKKIFLAGAAGAIGQPLSRLLIENGWKVYGTTRSEEKAALLQKMGVEPVVVDVYDTERLQSVLAEIQPEVVINQLTDLPYALNELEMTAALVRNARLRTEGTKNLVDAAVQAGCKRIIAQSISFIYDEGETPHVEEDPLLPAAHPVYGETAEGIRNLERQVLESGVEGIVLRYGLLYGPKTGFENPIAPASVHVEAAAKAAEIAVTKGQTGIYNVAEADASLSTEKATGTLGWNADWRLTSN</sequence>
<dbReference type="PANTHER" id="PTHR48079:SF6">
    <property type="entry name" value="NAD(P)-BINDING DOMAIN-CONTAINING PROTEIN-RELATED"/>
    <property type="match status" value="1"/>
</dbReference>
<proteinExistence type="predicted"/>
<dbReference type="RefSeq" id="WP_120271292.1">
    <property type="nucleotide sequence ID" value="NZ_RAPN01000001.1"/>
</dbReference>
<gene>
    <name evidence="2" type="ORF">BC643_0177</name>
</gene>
<dbReference type="InterPro" id="IPR051783">
    <property type="entry name" value="NAD(P)-dependent_oxidoreduct"/>
</dbReference>
<dbReference type="InterPro" id="IPR036291">
    <property type="entry name" value="NAD(P)-bd_dom_sf"/>
</dbReference>
<name>A0A419W338_9BACT</name>
<dbReference type="GO" id="GO:0004029">
    <property type="term" value="F:aldehyde dehydrogenase (NAD+) activity"/>
    <property type="evidence" value="ECO:0007669"/>
    <property type="project" value="TreeGrafter"/>
</dbReference>
<dbReference type="SUPFAM" id="SSF51735">
    <property type="entry name" value="NAD(P)-binding Rossmann-fold domains"/>
    <property type="match status" value="1"/>
</dbReference>
<evidence type="ECO:0000313" key="2">
    <source>
        <dbReference type="EMBL" id="RKD89844.1"/>
    </source>
</evidence>
<evidence type="ECO:0000259" key="1">
    <source>
        <dbReference type="Pfam" id="PF01370"/>
    </source>
</evidence>
<dbReference type="AlphaFoldDB" id="A0A419W338"/>
<dbReference type="InterPro" id="IPR001509">
    <property type="entry name" value="Epimerase_deHydtase"/>
</dbReference>
<organism evidence="2 3">
    <name type="scientific">Mangrovibacterium diazotrophicum</name>
    <dbReference type="NCBI Taxonomy" id="1261403"/>
    <lineage>
        <taxon>Bacteria</taxon>
        <taxon>Pseudomonadati</taxon>
        <taxon>Bacteroidota</taxon>
        <taxon>Bacteroidia</taxon>
        <taxon>Marinilabiliales</taxon>
        <taxon>Prolixibacteraceae</taxon>
        <taxon>Mangrovibacterium</taxon>
    </lineage>
</organism>
<comment type="caution">
    <text evidence="2">The sequence shown here is derived from an EMBL/GenBank/DDBJ whole genome shotgun (WGS) entry which is preliminary data.</text>
</comment>
<feature type="domain" description="NAD-dependent epimerase/dehydratase" evidence="1">
    <location>
        <begin position="5"/>
        <end position="193"/>
    </location>
</feature>
<protein>
    <submittedName>
        <fullName evidence="2">Nucleoside-diphosphate-sugar epimerase</fullName>
    </submittedName>
</protein>
<dbReference type="Proteomes" id="UP000283387">
    <property type="component" value="Unassembled WGS sequence"/>
</dbReference>
<keyword evidence="3" id="KW-1185">Reference proteome</keyword>
<accession>A0A419W338</accession>
<dbReference type="PANTHER" id="PTHR48079">
    <property type="entry name" value="PROTEIN YEEZ"/>
    <property type="match status" value="1"/>
</dbReference>